<keyword evidence="1" id="KW-0732">Signal</keyword>
<feature type="signal peptide" evidence="1">
    <location>
        <begin position="1"/>
        <end position="27"/>
    </location>
</feature>
<name>A0A143BFR2_9BACT</name>
<accession>A0A143BFR2</accession>
<evidence type="ECO:0000256" key="1">
    <source>
        <dbReference type="SAM" id="SignalP"/>
    </source>
</evidence>
<reference evidence="2 3" key="2">
    <citation type="journal article" date="2016" name="Environ. Microbiol. Rep.">
        <title>Metagenomic evidence for the presence of phototrophic Gemmatimonadetes bacteria in diverse environments.</title>
        <authorList>
            <person name="Zeng Y."/>
            <person name="Baumbach J."/>
            <person name="Barbosa E.G."/>
            <person name="Azevedo V."/>
            <person name="Zhang C."/>
            <person name="Koblizek M."/>
        </authorList>
    </citation>
    <scope>NUCLEOTIDE SEQUENCE [LARGE SCALE GENOMIC DNA]</scope>
    <source>
        <strain evidence="2 3">AP64</strain>
    </source>
</reference>
<reference evidence="2 3" key="1">
    <citation type="journal article" date="2014" name="Proc. Natl. Acad. Sci. U.S.A.">
        <title>Functional type 2 photosynthetic reaction centers found in the rare bacterial phylum Gemmatimonadetes.</title>
        <authorList>
            <person name="Zeng Y."/>
            <person name="Feng F."/>
            <person name="Medova H."/>
            <person name="Dean J."/>
            <person name="Koblizek M."/>
        </authorList>
    </citation>
    <scope>NUCLEOTIDE SEQUENCE [LARGE SCALE GENOMIC DNA]</scope>
    <source>
        <strain evidence="2 3">AP64</strain>
    </source>
</reference>
<evidence type="ECO:0008006" key="4">
    <source>
        <dbReference type="Google" id="ProtNLM"/>
    </source>
</evidence>
<dbReference type="EMBL" id="CP011454">
    <property type="protein sequence ID" value="AMW03848.1"/>
    <property type="molecule type" value="Genomic_DNA"/>
</dbReference>
<evidence type="ECO:0000313" key="3">
    <source>
        <dbReference type="Proteomes" id="UP000076404"/>
    </source>
</evidence>
<gene>
    <name evidence="2" type="ORF">GEMMAAP_01300</name>
</gene>
<dbReference type="AlphaFoldDB" id="A0A143BFR2"/>
<protein>
    <recommendedName>
        <fullName evidence="4">Ig-like domain-containing protein</fullName>
    </recommendedName>
</protein>
<keyword evidence="3" id="KW-1185">Reference proteome</keyword>
<sequence>MRLLRLTSLLAAALTVCATLAPTTVSAQTITACSADRSGTLYRVGIPGAPADCTKSSHTKATWSTNGSAPDIVVDSTSVSAPAGTQFSGSVTCPTGYTVIGGGFESSGVPTTVGVWTSRPHYYTTYSFWQVRGYNSGANGYSMKIQAICMKRP</sequence>
<dbReference type="PROSITE" id="PS51257">
    <property type="entry name" value="PROKAR_LIPOPROTEIN"/>
    <property type="match status" value="1"/>
</dbReference>
<feature type="chain" id="PRO_5007506797" description="Ig-like domain-containing protein" evidence="1">
    <location>
        <begin position="28"/>
        <end position="153"/>
    </location>
</feature>
<dbReference type="RefSeq" id="WP_026849122.1">
    <property type="nucleotide sequence ID" value="NZ_CP011454.1"/>
</dbReference>
<evidence type="ECO:0000313" key="2">
    <source>
        <dbReference type="EMBL" id="AMW03848.1"/>
    </source>
</evidence>
<dbReference type="Proteomes" id="UP000076404">
    <property type="component" value="Chromosome"/>
</dbReference>
<organism evidence="2 3">
    <name type="scientific">Gemmatimonas phototrophica</name>
    <dbReference type="NCBI Taxonomy" id="1379270"/>
    <lineage>
        <taxon>Bacteria</taxon>
        <taxon>Pseudomonadati</taxon>
        <taxon>Gemmatimonadota</taxon>
        <taxon>Gemmatimonadia</taxon>
        <taxon>Gemmatimonadales</taxon>
        <taxon>Gemmatimonadaceae</taxon>
        <taxon>Gemmatimonas</taxon>
    </lineage>
</organism>
<proteinExistence type="predicted"/>
<dbReference type="KEGG" id="gph:GEMMAAP_01300"/>